<keyword evidence="3" id="KW-1185">Reference proteome</keyword>
<proteinExistence type="predicted"/>
<evidence type="ECO:0008006" key="4">
    <source>
        <dbReference type="Google" id="ProtNLM"/>
    </source>
</evidence>
<dbReference type="InterPro" id="IPR027417">
    <property type="entry name" value="P-loop_NTPase"/>
</dbReference>
<accession>I0UZ49</accession>
<dbReference type="eggNOG" id="COG0572">
    <property type="taxonomic scope" value="Bacteria"/>
</dbReference>
<name>I0UZ49_9PSEU</name>
<evidence type="ECO:0000256" key="1">
    <source>
        <dbReference type="SAM" id="MobiDB-lite"/>
    </source>
</evidence>
<dbReference type="OrthoDB" id="5186671at2"/>
<feature type="region of interest" description="Disordered" evidence="1">
    <location>
        <begin position="195"/>
        <end position="214"/>
    </location>
</feature>
<dbReference type="AlphaFoldDB" id="I0UZ49"/>
<protein>
    <recommendedName>
        <fullName evidence="4">Uridine kinase</fullName>
    </recommendedName>
</protein>
<gene>
    <name evidence="2" type="ORF">SacxiDRAFT_0887</name>
</gene>
<dbReference type="Gene3D" id="3.40.50.300">
    <property type="entry name" value="P-loop containing nucleotide triphosphate hydrolases"/>
    <property type="match status" value="1"/>
</dbReference>
<evidence type="ECO:0000313" key="3">
    <source>
        <dbReference type="Proteomes" id="UP000004691"/>
    </source>
</evidence>
<dbReference type="EMBL" id="JH636049">
    <property type="protein sequence ID" value="EID53152.1"/>
    <property type="molecule type" value="Genomic_DNA"/>
</dbReference>
<reference evidence="2 3" key="1">
    <citation type="submission" date="2012-01" db="EMBL/GenBank/DDBJ databases">
        <title>Improved High-Quality Draft sequence of Saccharomonospora xinjiangensis XJ-54.</title>
        <authorList>
            <consortium name="US DOE Joint Genome Institute"/>
            <person name="Lucas S."/>
            <person name="Han J."/>
            <person name="Lapidus A."/>
            <person name="Cheng J.-F."/>
            <person name="Goodwin L."/>
            <person name="Pitluck S."/>
            <person name="Peters L."/>
            <person name="Mikhailova N."/>
            <person name="Teshima H."/>
            <person name="Detter J.C."/>
            <person name="Han C."/>
            <person name="Tapia R."/>
            <person name="Land M."/>
            <person name="Hauser L."/>
            <person name="Kyrpides N."/>
            <person name="Ivanova N."/>
            <person name="Pagani I."/>
            <person name="Brambilla E.-M."/>
            <person name="Klenk H.-P."/>
            <person name="Woyke T."/>
        </authorList>
    </citation>
    <scope>NUCLEOTIDE SEQUENCE [LARGE SCALE GENOMIC DNA]</scope>
    <source>
        <strain evidence="2 3">XJ-54</strain>
    </source>
</reference>
<organism evidence="2 3">
    <name type="scientific">Saccharomonospora xinjiangensis XJ-54</name>
    <dbReference type="NCBI Taxonomy" id="882086"/>
    <lineage>
        <taxon>Bacteria</taxon>
        <taxon>Bacillati</taxon>
        <taxon>Actinomycetota</taxon>
        <taxon>Actinomycetes</taxon>
        <taxon>Pseudonocardiales</taxon>
        <taxon>Pseudonocardiaceae</taxon>
        <taxon>Saccharomonospora</taxon>
    </lineage>
</organism>
<dbReference type="HOGENOM" id="CLU_114078_0_0_11"/>
<sequence>MPTSARFRPITVERLVTELADRIAGIAEHRIRTRVLIDGADLATDAAALADALVDPLRVRGHDVLRVSAHDFLRPASLRFERGRRDPDVRYEDWLDVAGLRREVLDPLEVSGTGHVLPALWDAARDRAFRLPRTSVPDGGVAVLDGELLLGQGLPAELTVHLWLSPGALRRRLPEDARWALPAYTRYDTEVRPSEQADVVVRVDDPRRPAVRES</sequence>
<evidence type="ECO:0000313" key="2">
    <source>
        <dbReference type="EMBL" id="EID53152.1"/>
    </source>
</evidence>
<dbReference type="Proteomes" id="UP000004691">
    <property type="component" value="Unassembled WGS sequence"/>
</dbReference>
<dbReference type="STRING" id="882086.SacxiDRAFT_0887"/>
<dbReference type="RefSeq" id="WP_006237266.1">
    <property type="nucleotide sequence ID" value="NZ_JH636049.1"/>
</dbReference>